<keyword evidence="3" id="KW-1185">Reference proteome</keyword>
<dbReference type="Proteomes" id="UP001152888">
    <property type="component" value="Unassembled WGS sequence"/>
</dbReference>
<evidence type="ECO:0000256" key="1">
    <source>
        <dbReference type="SAM" id="SignalP"/>
    </source>
</evidence>
<evidence type="ECO:0000313" key="2">
    <source>
        <dbReference type="EMBL" id="CAH1983147.1"/>
    </source>
</evidence>
<protein>
    <submittedName>
        <fullName evidence="2">Uncharacterized protein</fullName>
    </submittedName>
</protein>
<evidence type="ECO:0000313" key="3">
    <source>
        <dbReference type="Proteomes" id="UP001152888"/>
    </source>
</evidence>
<dbReference type="EMBL" id="CAKOFQ010006932">
    <property type="protein sequence ID" value="CAH1983147.1"/>
    <property type="molecule type" value="Genomic_DNA"/>
</dbReference>
<comment type="caution">
    <text evidence="2">The sequence shown here is derived from an EMBL/GenBank/DDBJ whole genome shotgun (WGS) entry which is preliminary data.</text>
</comment>
<dbReference type="Pfam" id="PF15868">
    <property type="entry name" value="MBF2"/>
    <property type="match status" value="1"/>
</dbReference>
<keyword evidence="1" id="KW-0732">Signal</keyword>
<organism evidence="2 3">
    <name type="scientific">Acanthoscelides obtectus</name>
    <name type="common">Bean weevil</name>
    <name type="synonym">Bruchus obtectus</name>
    <dbReference type="NCBI Taxonomy" id="200917"/>
    <lineage>
        <taxon>Eukaryota</taxon>
        <taxon>Metazoa</taxon>
        <taxon>Ecdysozoa</taxon>
        <taxon>Arthropoda</taxon>
        <taxon>Hexapoda</taxon>
        <taxon>Insecta</taxon>
        <taxon>Pterygota</taxon>
        <taxon>Neoptera</taxon>
        <taxon>Endopterygota</taxon>
        <taxon>Coleoptera</taxon>
        <taxon>Polyphaga</taxon>
        <taxon>Cucujiformia</taxon>
        <taxon>Chrysomeloidea</taxon>
        <taxon>Chrysomelidae</taxon>
        <taxon>Bruchinae</taxon>
        <taxon>Bruchini</taxon>
        <taxon>Acanthoscelides</taxon>
    </lineage>
</organism>
<dbReference type="OrthoDB" id="6720030at2759"/>
<sequence length="125" mass="13482">MGKTTLLIIATLSLCLCEAGVIKEHERLDSSLVICPTIPSDPSRLLIDTEIDEPASWGAMERIYAFPEAGVFSAKIACILVQDVSIDGRGGSASIVAGGLNALRLVIKLRSNPGHELRYRIQIYS</sequence>
<reference evidence="2" key="1">
    <citation type="submission" date="2022-03" db="EMBL/GenBank/DDBJ databases">
        <authorList>
            <person name="Sayadi A."/>
        </authorList>
    </citation>
    <scope>NUCLEOTIDE SEQUENCE</scope>
</reference>
<feature type="signal peptide" evidence="1">
    <location>
        <begin position="1"/>
        <end position="19"/>
    </location>
</feature>
<name>A0A9P0KWW1_ACAOB</name>
<accession>A0A9P0KWW1</accession>
<dbReference type="InterPro" id="IPR031734">
    <property type="entry name" value="MBF2"/>
</dbReference>
<proteinExistence type="predicted"/>
<dbReference type="AlphaFoldDB" id="A0A9P0KWW1"/>
<gene>
    <name evidence="2" type="ORF">ACAOBT_LOCUS15403</name>
</gene>
<feature type="chain" id="PRO_5040285030" evidence="1">
    <location>
        <begin position="20"/>
        <end position="125"/>
    </location>
</feature>